<dbReference type="EMBL" id="JANFPI010000003">
    <property type="protein sequence ID" value="MCX8997708.1"/>
    <property type="molecule type" value="Genomic_DNA"/>
</dbReference>
<organism evidence="2 3">
    <name type="scientific">Ectorhizobium quercum</name>
    <dbReference type="NCBI Taxonomy" id="2965071"/>
    <lineage>
        <taxon>Bacteria</taxon>
        <taxon>Pseudomonadati</taxon>
        <taxon>Pseudomonadota</taxon>
        <taxon>Alphaproteobacteria</taxon>
        <taxon>Hyphomicrobiales</taxon>
        <taxon>Rhizobiaceae</taxon>
        <taxon>Ectorhizobium</taxon>
    </lineage>
</organism>
<proteinExistence type="predicted"/>
<feature type="signal peptide" evidence="1">
    <location>
        <begin position="1"/>
        <end position="25"/>
    </location>
</feature>
<dbReference type="AlphaFoldDB" id="A0AAE3MZ36"/>
<dbReference type="Proteomes" id="UP001208771">
    <property type="component" value="Unassembled WGS sequence"/>
</dbReference>
<feature type="chain" id="PRO_5041997536" evidence="1">
    <location>
        <begin position="26"/>
        <end position="160"/>
    </location>
</feature>
<evidence type="ECO:0000256" key="1">
    <source>
        <dbReference type="SAM" id="SignalP"/>
    </source>
</evidence>
<reference evidence="2" key="1">
    <citation type="submission" date="2022-07" db="EMBL/GenBank/DDBJ databases">
        <title>Ectorhizobium quercum gen.nov., sp. nov.</title>
        <authorList>
            <person name="Ma T."/>
            <person name="Li Y."/>
        </authorList>
    </citation>
    <scope>NUCLEOTIDE SEQUENCE</scope>
    <source>
        <strain evidence="2">BDR2-2</strain>
    </source>
</reference>
<name>A0AAE3MZ36_9HYPH</name>
<gene>
    <name evidence="2" type="ORF">NOF55_11405</name>
</gene>
<keyword evidence="1" id="KW-0732">Signal</keyword>
<protein>
    <submittedName>
        <fullName evidence="2">Uncharacterized protein</fullName>
    </submittedName>
</protein>
<evidence type="ECO:0000313" key="2">
    <source>
        <dbReference type="EMBL" id="MCX8997708.1"/>
    </source>
</evidence>
<evidence type="ECO:0000313" key="3">
    <source>
        <dbReference type="Proteomes" id="UP001208771"/>
    </source>
</evidence>
<comment type="caution">
    <text evidence="2">The sequence shown here is derived from an EMBL/GenBank/DDBJ whole genome shotgun (WGS) entry which is preliminary data.</text>
</comment>
<keyword evidence="3" id="KW-1185">Reference proteome</keyword>
<dbReference type="RefSeq" id="WP_306411486.1">
    <property type="nucleotide sequence ID" value="NZ_JANFPI010000003.1"/>
</dbReference>
<sequence length="160" mass="16897">MFRKAASALFLVLAVVALSSFRLPASGGKSDSAVYDVRGAFVTVAGGIDPVLGREIESHLKAAIRATVRTEPLPRVIVSLRVDEMTHKPFLFGHRQHVRFTVKVASVADGSVIAVGVYSARSTNGWALPEKVAWIAGKALSLAPPSGMSVAMALEAAFQP</sequence>
<accession>A0AAE3MZ36</accession>